<accession>F4N303</accession>
<name>F4N303_YEREN</name>
<proteinExistence type="predicted"/>
<organism evidence="2">
    <name type="scientific">Yersinia enterocolitica W22703</name>
    <dbReference type="NCBI Taxonomy" id="913028"/>
    <lineage>
        <taxon>Bacteria</taxon>
        <taxon>Pseudomonadati</taxon>
        <taxon>Pseudomonadota</taxon>
        <taxon>Gammaproteobacteria</taxon>
        <taxon>Enterobacterales</taxon>
        <taxon>Yersiniaceae</taxon>
        <taxon>Yersinia</taxon>
    </lineage>
</organism>
<sequence length="38" mass="4683">MGMLFIIINYHGLLFVYYLFIIFYLSLDCDFYAILLYF</sequence>
<feature type="transmembrane region" description="Helical" evidence="1">
    <location>
        <begin position="12"/>
        <end position="35"/>
    </location>
</feature>
<reference evidence="2" key="1">
    <citation type="journal article" date="2011" name="BMC Genomics">
        <title>Shotgun sequencing of Yersinia enterocolitica strain W22703 (biotype 2, serotype O:9): genomic evidence for oscillation between invertebrates and mammals.</title>
        <authorList>
            <person name="Fuchs T.M."/>
            <person name="Brandt K."/>
            <person name="Starke M."/>
            <person name="Rattei T."/>
        </authorList>
    </citation>
    <scope>NUCLEOTIDE SEQUENCE</scope>
</reference>
<evidence type="ECO:0000256" key="1">
    <source>
        <dbReference type="SAM" id="Phobius"/>
    </source>
</evidence>
<keyword evidence="1" id="KW-0472">Membrane</keyword>
<keyword evidence="1" id="KW-0812">Transmembrane</keyword>
<protein>
    <submittedName>
        <fullName evidence="2">Uncharacterized protein</fullName>
    </submittedName>
</protein>
<dbReference type="AlphaFoldDB" id="F4N303"/>
<dbReference type="EMBL" id="FR718690">
    <property type="protein sequence ID" value="CBX72461.1"/>
    <property type="molecule type" value="Genomic_DNA"/>
</dbReference>
<gene>
    <name evidence="2" type="ORF">YEW_HH31930</name>
</gene>
<evidence type="ECO:0000313" key="2">
    <source>
        <dbReference type="EMBL" id="CBX72461.1"/>
    </source>
</evidence>
<keyword evidence="1" id="KW-1133">Transmembrane helix</keyword>